<dbReference type="KEGG" id="hro:HELRODRAFT_194584"/>
<dbReference type="GeneID" id="20213076"/>
<dbReference type="HOGENOM" id="CLU_632050_0_0_1"/>
<name>T1FW80_HELRO</name>
<dbReference type="EMBL" id="AMQM01008167">
    <property type="status" value="NOT_ANNOTATED_CDS"/>
    <property type="molecule type" value="Genomic_DNA"/>
</dbReference>
<dbReference type="InParanoid" id="T1FW80"/>
<dbReference type="AlphaFoldDB" id="T1FW80"/>
<evidence type="ECO:0000313" key="2">
    <source>
        <dbReference type="EMBL" id="ESN91033.1"/>
    </source>
</evidence>
<sequence length="434" mass="49285">MAAFTPLKTFTENEMIEIATHCDPYSRYCELAEALGFTSLYISWLKSRKHKYGSYTYGFLEDLIINQSNNISVESLMRAAKTAKLELLYHKAPPFMEDANSWGNVLIAGVRGTKAVKEIKKFLSDNNFRVFLEDESGCLNAEKKDIWLTNTLLKVDYVLILISPDHPAKVTSTYKEPQDPRQPNFTIQIVQRYMHIRCHQPTSAHHHSLLPNENIKKFIPVLIEGACRDDMPGWMAGGKTPIFTWSRDYVDIFACLVDINLLIKRVFGDVECRENENCLHKCSHSCSFRCSQRCSHRSGSCYGSNTLLSSSCQCSIHPKKLASILTSCANICSSRCSAGHQRHRQHKSFSPFEVMWRDVVGIDGGEKEKKEKKMMTSFKLSGLFCLGKKSAGGNHNSCHNHIICQRDSNSISLNKTDQHLIVKYQLINQILTIE</sequence>
<reference evidence="3" key="3">
    <citation type="submission" date="2015-06" db="UniProtKB">
        <authorList>
            <consortium name="EnsemblMetazoa"/>
        </authorList>
    </citation>
    <scope>IDENTIFICATION</scope>
</reference>
<protein>
    <recommendedName>
        <fullName evidence="1">SEFIR domain-containing protein</fullName>
    </recommendedName>
</protein>
<evidence type="ECO:0000313" key="3">
    <source>
        <dbReference type="EnsemblMetazoa" id="HelroP194584"/>
    </source>
</evidence>
<evidence type="ECO:0000313" key="4">
    <source>
        <dbReference type="Proteomes" id="UP000015101"/>
    </source>
</evidence>
<dbReference type="EnsemblMetazoa" id="HelroT194584">
    <property type="protein sequence ID" value="HelroP194584"/>
    <property type="gene ID" value="HelroG194584"/>
</dbReference>
<dbReference type="RefSeq" id="XP_009030896.1">
    <property type="nucleotide sequence ID" value="XM_009032648.1"/>
</dbReference>
<dbReference type="Proteomes" id="UP000015101">
    <property type="component" value="Unassembled WGS sequence"/>
</dbReference>
<dbReference type="Pfam" id="PF08357">
    <property type="entry name" value="SEFIR"/>
    <property type="match status" value="1"/>
</dbReference>
<dbReference type="CTD" id="20213076"/>
<accession>T1FW80</accession>
<feature type="domain" description="SEFIR" evidence="1">
    <location>
        <begin position="114"/>
        <end position="254"/>
    </location>
</feature>
<reference evidence="4" key="1">
    <citation type="submission" date="2012-12" db="EMBL/GenBank/DDBJ databases">
        <authorList>
            <person name="Hellsten U."/>
            <person name="Grimwood J."/>
            <person name="Chapman J.A."/>
            <person name="Shapiro H."/>
            <person name="Aerts A."/>
            <person name="Otillar R.P."/>
            <person name="Terry A.Y."/>
            <person name="Boore J.L."/>
            <person name="Simakov O."/>
            <person name="Marletaz F."/>
            <person name="Cho S.-J."/>
            <person name="Edsinger-Gonzales E."/>
            <person name="Havlak P."/>
            <person name="Kuo D.-H."/>
            <person name="Larsson T."/>
            <person name="Lv J."/>
            <person name="Arendt D."/>
            <person name="Savage R."/>
            <person name="Osoegawa K."/>
            <person name="de Jong P."/>
            <person name="Lindberg D.R."/>
            <person name="Seaver E.C."/>
            <person name="Weisblat D.A."/>
            <person name="Putnam N.H."/>
            <person name="Grigoriev I.V."/>
            <person name="Rokhsar D.S."/>
        </authorList>
    </citation>
    <scope>NUCLEOTIDE SEQUENCE</scope>
</reference>
<dbReference type="InterPro" id="IPR013568">
    <property type="entry name" value="SEFIR_dom"/>
</dbReference>
<reference evidence="2 4" key="2">
    <citation type="journal article" date="2013" name="Nature">
        <title>Insights into bilaterian evolution from three spiralian genomes.</title>
        <authorList>
            <person name="Simakov O."/>
            <person name="Marletaz F."/>
            <person name="Cho S.J."/>
            <person name="Edsinger-Gonzales E."/>
            <person name="Havlak P."/>
            <person name="Hellsten U."/>
            <person name="Kuo D.H."/>
            <person name="Larsson T."/>
            <person name="Lv J."/>
            <person name="Arendt D."/>
            <person name="Savage R."/>
            <person name="Osoegawa K."/>
            <person name="de Jong P."/>
            <person name="Grimwood J."/>
            <person name="Chapman J.A."/>
            <person name="Shapiro H."/>
            <person name="Aerts A."/>
            <person name="Otillar R.P."/>
            <person name="Terry A.Y."/>
            <person name="Boore J.L."/>
            <person name="Grigoriev I.V."/>
            <person name="Lindberg D.R."/>
            <person name="Seaver E.C."/>
            <person name="Weisblat D.A."/>
            <person name="Putnam N.H."/>
            <person name="Rokhsar D.S."/>
        </authorList>
    </citation>
    <scope>NUCLEOTIDE SEQUENCE</scope>
</reference>
<gene>
    <name evidence="3" type="primary">20213076</name>
    <name evidence="2" type="ORF">HELRODRAFT_194584</name>
</gene>
<keyword evidence="4" id="KW-1185">Reference proteome</keyword>
<dbReference type="EMBL" id="KB097731">
    <property type="protein sequence ID" value="ESN91033.1"/>
    <property type="molecule type" value="Genomic_DNA"/>
</dbReference>
<organism evidence="3 4">
    <name type="scientific">Helobdella robusta</name>
    <name type="common">Californian leech</name>
    <dbReference type="NCBI Taxonomy" id="6412"/>
    <lineage>
        <taxon>Eukaryota</taxon>
        <taxon>Metazoa</taxon>
        <taxon>Spiralia</taxon>
        <taxon>Lophotrochozoa</taxon>
        <taxon>Annelida</taxon>
        <taxon>Clitellata</taxon>
        <taxon>Hirudinea</taxon>
        <taxon>Rhynchobdellida</taxon>
        <taxon>Glossiphoniidae</taxon>
        <taxon>Helobdella</taxon>
    </lineage>
</organism>
<evidence type="ECO:0000259" key="1">
    <source>
        <dbReference type="Pfam" id="PF08357"/>
    </source>
</evidence>
<proteinExistence type="predicted"/>